<dbReference type="GeneID" id="68297624"/>
<evidence type="ECO:0000256" key="8">
    <source>
        <dbReference type="SAM" id="MobiDB-lite"/>
    </source>
</evidence>
<dbReference type="GO" id="GO:0005634">
    <property type="term" value="C:nucleus"/>
    <property type="evidence" value="ECO:0007669"/>
    <property type="project" value="UniProtKB-SubCell"/>
</dbReference>
<keyword evidence="6" id="KW-0539">Nucleus</keyword>
<evidence type="ECO:0000256" key="5">
    <source>
        <dbReference type="ARBA" id="ARBA00022833"/>
    </source>
</evidence>
<dbReference type="Proteomes" id="UP000825890">
    <property type="component" value="Unassembled WGS sequence"/>
</dbReference>
<keyword evidence="4 7" id="KW-0863">Zinc-finger</keyword>
<feature type="domain" description="C2H2-type" evidence="9">
    <location>
        <begin position="4"/>
        <end position="31"/>
    </location>
</feature>
<keyword evidence="2" id="KW-0479">Metal-binding</keyword>
<evidence type="ECO:0000256" key="1">
    <source>
        <dbReference type="ARBA" id="ARBA00004123"/>
    </source>
</evidence>
<dbReference type="PROSITE" id="PS50157">
    <property type="entry name" value="ZINC_FINGER_C2H2_2"/>
    <property type="match status" value="2"/>
</dbReference>
<organism evidence="10 11">
    <name type="scientific">Cercospora kikuchii</name>
    <dbReference type="NCBI Taxonomy" id="84275"/>
    <lineage>
        <taxon>Eukaryota</taxon>
        <taxon>Fungi</taxon>
        <taxon>Dikarya</taxon>
        <taxon>Ascomycota</taxon>
        <taxon>Pezizomycotina</taxon>
        <taxon>Dothideomycetes</taxon>
        <taxon>Dothideomycetidae</taxon>
        <taxon>Mycosphaerellales</taxon>
        <taxon>Mycosphaerellaceae</taxon>
        <taxon>Cercospora</taxon>
    </lineage>
</organism>
<evidence type="ECO:0000313" key="10">
    <source>
        <dbReference type="EMBL" id="GIZ49008.1"/>
    </source>
</evidence>
<feature type="compositionally biased region" description="Polar residues" evidence="8">
    <location>
        <begin position="65"/>
        <end position="80"/>
    </location>
</feature>
<protein>
    <recommendedName>
        <fullName evidence="9">C2H2-type domain-containing protein</fullName>
    </recommendedName>
</protein>
<evidence type="ECO:0000256" key="3">
    <source>
        <dbReference type="ARBA" id="ARBA00022737"/>
    </source>
</evidence>
<dbReference type="InterPro" id="IPR013087">
    <property type="entry name" value="Znf_C2H2_type"/>
</dbReference>
<dbReference type="PANTHER" id="PTHR40626:SF11">
    <property type="entry name" value="ZINC FINGER PROTEIN YPR022C"/>
    <property type="match status" value="1"/>
</dbReference>
<proteinExistence type="predicted"/>
<keyword evidence="3" id="KW-0677">Repeat</keyword>
<name>A0A9P3FIN1_9PEZI</name>
<dbReference type="InterPro" id="IPR007219">
    <property type="entry name" value="XnlR_reg_dom"/>
</dbReference>
<dbReference type="GO" id="GO:0000981">
    <property type="term" value="F:DNA-binding transcription factor activity, RNA polymerase II-specific"/>
    <property type="evidence" value="ECO:0007669"/>
    <property type="project" value="InterPro"/>
</dbReference>
<evidence type="ECO:0000256" key="6">
    <source>
        <dbReference type="ARBA" id="ARBA00023242"/>
    </source>
</evidence>
<dbReference type="SMART" id="SM00355">
    <property type="entry name" value="ZnF_C2H2"/>
    <property type="match status" value="2"/>
</dbReference>
<dbReference type="CDD" id="cd12148">
    <property type="entry name" value="fungal_TF_MHR"/>
    <property type="match status" value="1"/>
</dbReference>
<dbReference type="SUPFAM" id="SSF57667">
    <property type="entry name" value="beta-beta-alpha zinc fingers"/>
    <property type="match status" value="1"/>
</dbReference>
<dbReference type="GO" id="GO:0006351">
    <property type="term" value="P:DNA-templated transcription"/>
    <property type="evidence" value="ECO:0007669"/>
    <property type="project" value="InterPro"/>
</dbReference>
<dbReference type="GO" id="GO:0000978">
    <property type="term" value="F:RNA polymerase II cis-regulatory region sequence-specific DNA binding"/>
    <property type="evidence" value="ECO:0007669"/>
    <property type="project" value="InterPro"/>
</dbReference>
<dbReference type="Gene3D" id="3.30.160.60">
    <property type="entry name" value="Classic Zinc Finger"/>
    <property type="match status" value="2"/>
</dbReference>
<comment type="caution">
    <text evidence="10">The sequence shown here is derived from an EMBL/GenBank/DDBJ whole genome shotgun (WGS) entry which is preliminary data.</text>
</comment>
<dbReference type="GO" id="GO:0000785">
    <property type="term" value="C:chromatin"/>
    <property type="evidence" value="ECO:0007669"/>
    <property type="project" value="TreeGrafter"/>
</dbReference>
<evidence type="ECO:0000313" key="11">
    <source>
        <dbReference type="Proteomes" id="UP000825890"/>
    </source>
</evidence>
<evidence type="ECO:0000256" key="2">
    <source>
        <dbReference type="ARBA" id="ARBA00022723"/>
    </source>
</evidence>
<sequence length="705" mass="78950">MQRHHCSVCQRTFGKLEHLTRHRLVHTAERPFECHICGKAYSRRDTVQRHVRDVHQGVTEIANATRRSTTTGHDSTSTPSRARPASEHHQNPVLSGDHPRLGSRSSNTPITIVSVEQDSPEAPDHAQHADHALWDWIDPTRYLIPDSYDFTNLDFDFTLDPLHRAGQNSPTVTKDALESRQAAAATGVHQAMSGEATNPDRQAAWFSFVDSPVPYQDVPLGQVRSVRDELDEQYRDIAETQLNNYPSNDSLPPTIFLNKCMRQITGKVFPLLPIIHLPSFRPTERNAWLLVSMCAVGSHLVGTEEAHSYGAKMFESLHRAVLSSWPVLFRSRRDVLSLLQAVILGQTYAMLSHNPLHLLTARAFHGTIIFTFQQLMSRLENTSRGADEAGPAGNDPSVHFKQVLHRIGQALCVQDTEMALLCHQDPILRGRDMLGVTRMSDSEYVLPTTQSAAALGTAIHKDCTTLWDYAELTRIIITISEQYGSLMRATAPVFEQQRARLIEWLMECSRRVDMLHGDTLRLTCLWHSAWLYLLADLDMLERAHGRDGPTKALAVEQRARHWARSQEAQDAVCHAQAIHKMLTSMTLAETPPIHVPRCAFHAGLVLHSLATFTDDDAQLIADDHSFDSADVDNHGQVNSEDPRADVRAMIAVGLISKDDWKALRTLCNARQNCREQASSIAALLRRLGPWGISQRLAATLEAMLT</sequence>
<gene>
    <name evidence="10" type="ORF">CKM354_001204900</name>
</gene>
<dbReference type="InterPro" id="IPR051059">
    <property type="entry name" value="VerF-like"/>
</dbReference>
<dbReference type="RefSeq" id="XP_044663495.1">
    <property type="nucleotide sequence ID" value="XM_044807560.1"/>
</dbReference>
<reference evidence="10 11" key="1">
    <citation type="submission" date="2021-01" db="EMBL/GenBank/DDBJ databases">
        <title>Cercospora kikuchii MAFF 305040 whole genome shotgun sequence.</title>
        <authorList>
            <person name="Kashiwa T."/>
            <person name="Suzuki T."/>
        </authorList>
    </citation>
    <scope>NUCLEOTIDE SEQUENCE [LARGE SCALE GENOMIC DNA]</scope>
    <source>
        <strain evidence="10 11">MAFF 305040</strain>
    </source>
</reference>
<dbReference type="OrthoDB" id="654211at2759"/>
<dbReference type="AlphaFoldDB" id="A0A9P3FIN1"/>
<accession>A0A9P3FIN1</accession>
<comment type="subcellular location">
    <subcellularLocation>
        <location evidence="1">Nucleus</location>
    </subcellularLocation>
</comment>
<keyword evidence="5" id="KW-0862">Zinc</keyword>
<dbReference type="Pfam" id="PF04082">
    <property type="entry name" value="Fungal_trans"/>
    <property type="match status" value="1"/>
</dbReference>
<evidence type="ECO:0000256" key="7">
    <source>
        <dbReference type="PROSITE-ProRule" id="PRU00042"/>
    </source>
</evidence>
<dbReference type="GO" id="GO:0008270">
    <property type="term" value="F:zinc ion binding"/>
    <property type="evidence" value="ECO:0007669"/>
    <property type="project" value="UniProtKB-KW"/>
</dbReference>
<dbReference type="FunFam" id="3.30.160.60:FF:000446">
    <property type="entry name" value="Zinc finger protein"/>
    <property type="match status" value="1"/>
</dbReference>
<feature type="domain" description="C2H2-type" evidence="9">
    <location>
        <begin position="32"/>
        <end position="60"/>
    </location>
</feature>
<dbReference type="PROSITE" id="PS00028">
    <property type="entry name" value="ZINC_FINGER_C2H2_1"/>
    <property type="match status" value="2"/>
</dbReference>
<dbReference type="PANTHER" id="PTHR40626">
    <property type="entry name" value="MIP31509P"/>
    <property type="match status" value="1"/>
</dbReference>
<dbReference type="EMBL" id="BOLY01000008">
    <property type="protein sequence ID" value="GIZ49008.1"/>
    <property type="molecule type" value="Genomic_DNA"/>
</dbReference>
<feature type="region of interest" description="Disordered" evidence="8">
    <location>
        <begin position="61"/>
        <end position="107"/>
    </location>
</feature>
<evidence type="ECO:0000256" key="4">
    <source>
        <dbReference type="ARBA" id="ARBA00022771"/>
    </source>
</evidence>
<dbReference type="InterPro" id="IPR036236">
    <property type="entry name" value="Znf_C2H2_sf"/>
</dbReference>
<dbReference type="Pfam" id="PF00096">
    <property type="entry name" value="zf-C2H2"/>
    <property type="match status" value="1"/>
</dbReference>
<evidence type="ECO:0000259" key="9">
    <source>
        <dbReference type="PROSITE" id="PS50157"/>
    </source>
</evidence>
<keyword evidence="11" id="KW-1185">Reference proteome</keyword>